<dbReference type="PANTHER" id="PTHR15696">
    <property type="entry name" value="SMG-7 SUPPRESSOR WITH MORPHOLOGICAL EFFECT ON GENITALIA PROTEIN 7"/>
    <property type="match status" value="1"/>
</dbReference>
<dbReference type="PANTHER" id="PTHR15696:SF7">
    <property type="entry name" value="NONSENSE-MEDIATED MRNA DECAY FACTOR"/>
    <property type="match status" value="1"/>
</dbReference>
<proteinExistence type="predicted"/>
<keyword evidence="6" id="KW-1185">Reference proteome</keyword>
<accession>A0AAN9T8L4</accession>
<feature type="domain" description="DNA/RNA-binding" evidence="3">
    <location>
        <begin position="200"/>
        <end position="588"/>
    </location>
</feature>
<dbReference type="InterPro" id="IPR045153">
    <property type="entry name" value="Est1/Ebs1-like"/>
</dbReference>
<evidence type="ECO:0000259" key="3">
    <source>
        <dbReference type="Pfam" id="PF10373"/>
    </source>
</evidence>
<evidence type="ECO:0000259" key="4">
    <source>
        <dbReference type="Pfam" id="PF10374"/>
    </source>
</evidence>
<dbReference type="Gene3D" id="1.25.40.10">
    <property type="entry name" value="Tetratricopeptide repeat domain"/>
    <property type="match status" value="1"/>
</dbReference>
<dbReference type="Pfam" id="PF10374">
    <property type="entry name" value="EST1"/>
    <property type="match status" value="1"/>
</dbReference>
<evidence type="ECO:0000256" key="1">
    <source>
        <dbReference type="ARBA" id="ARBA00023161"/>
    </source>
</evidence>
<dbReference type="Proteomes" id="UP001367676">
    <property type="component" value="Unassembled WGS sequence"/>
</dbReference>
<dbReference type="InterPro" id="IPR018834">
    <property type="entry name" value="DNA/RNA-bd_Est1-type"/>
</dbReference>
<feature type="compositionally biased region" description="Basic residues" evidence="2">
    <location>
        <begin position="419"/>
        <end position="430"/>
    </location>
</feature>
<evidence type="ECO:0000313" key="6">
    <source>
        <dbReference type="Proteomes" id="UP001367676"/>
    </source>
</evidence>
<comment type="caution">
    <text evidence="5">The sequence shown here is derived from an EMBL/GenBank/DDBJ whole genome shotgun (WGS) entry which is preliminary data.</text>
</comment>
<organism evidence="5 6">
    <name type="scientific">Parthenolecanium corni</name>
    <dbReference type="NCBI Taxonomy" id="536013"/>
    <lineage>
        <taxon>Eukaryota</taxon>
        <taxon>Metazoa</taxon>
        <taxon>Ecdysozoa</taxon>
        <taxon>Arthropoda</taxon>
        <taxon>Hexapoda</taxon>
        <taxon>Insecta</taxon>
        <taxon>Pterygota</taxon>
        <taxon>Neoptera</taxon>
        <taxon>Paraneoptera</taxon>
        <taxon>Hemiptera</taxon>
        <taxon>Sternorrhyncha</taxon>
        <taxon>Coccoidea</taxon>
        <taxon>Coccidae</taxon>
        <taxon>Parthenolecanium</taxon>
    </lineage>
</organism>
<reference evidence="5 6" key="1">
    <citation type="submission" date="2024-03" db="EMBL/GenBank/DDBJ databases">
        <title>Adaptation during the transition from Ophiocordyceps entomopathogen to insect associate is accompanied by gene loss and intensified selection.</title>
        <authorList>
            <person name="Ward C.M."/>
            <person name="Onetto C.A."/>
            <person name="Borneman A.R."/>
        </authorList>
    </citation>
    <scope>NUCLEOTIDE SEQUENCE [LARGE SCALE GENOMIC DNA]</scope>
    <source>
        <strain evidence="5">AWRI1</strain>
        <tissue evidence="5">Single Adult Female</tissue>
    </source>
</reference>
<dbReference type="GO" id="GO:0005697">
    <property type="term" value="C:telomerase holoenzyme complex"/>
    <property type="evidence" value="ECO:0007669"/>
    <property type="project" value="TreeGrafter"/>
</dbReference>
<dbReference type="Pfam" id="PF10373">
    <property type="entry name" value="EST1_DNA_bind"/>
    <property type="match status" value="1"/>
</dbReference>
<protein>
    <recommendedName>
        <fullName evidence="7">Protein SMG5</fullName>
    </recommendedName>
</protein>
<gene>
    <name evidence="5" type="ORF">V9T40_011235</name>
</gene>
<dbReference type="AlphaFoldDB" id="A0AAN9T8L4"/>
<evidence type="ECO:0008006" key="7">
    <source>
        <dbReference type="Google" id="ProtNLM"/>
    </source>
</evidence>
<evidence type="ECO:0000313" key="5">
    <source>
        <dbReference type="EMBL" id="KAK7574044.1"/>
    </source>
</evidence>
<feature type="compositionally biased region" description="Acidic residues" evidence="2">
    <location>
        <begin position="448"/>
        <end position="471"/>
    </location>
</feature>
<dbReference type="InterPro" id="IPR019458">
    <property type="entry name" value="Est1-like_N"/>
</dbReference>
<feature type="domain" description="Telomerase activating protein Est1-like N-terminal" evidence="4">
    <location>
        <begin position="74"/>
        <end position="187"/>
    </location>
</feature>
<dbReference type="InterPro" id="IPR011990">
    <property type="entry name" value="TPR-like_helical_dom_sf"/>
</dbReference>
<name>A0AAN9T8L4_9HEMI</name>
<feature type="region of interest" description="Disordered" evidence="2">
    <location>
        <begin position="404"/>
        <end position="494"/>
    </location>
</feature>
<dbReference type="SUPFAM" id="SSF48452">
    <property type="entry name" value="TPR-like"/>
    <property type="match status" value="1"/>
</dbReference>
<dbReference type="GO" id="GO:0042162">
    <property type="term" value="F:telomeric DNA binding"/>
    <property type="evidence" value="ECO:0007669"/>
    <property type="project" value="TreeGrafter"/>
</dbReference>
<sequence>MKKSDVFSDVKSDIETKRVFKTINEIALYLDQQRNRVTVTSDLFSSPLESQRSRLCSYIEKLMFLAPVEYGRKCEEILWRKCFYDVYTFFKRLKKQEPWTTDEISLVVALLYSGIGFYHNLINKLHEEFRLTLEGVIEFPLYKYDYGLASFSNDKFASSSESTLKAREWAENCVHRNLLYIGDLNRYLFDLYPGWDITLAYRYYMKALYLKPEFGMPHNQLGTLSNSQNLTLDAVYRYLRCLYCKELFDGAEGNLVGIMEQYPPIGFAYNNLPLNKRIFSQFLHLVGVWFLQKSQIKDVDQLCMEFVENLNIWFSESGATKILKHEPATLEELLDTKQMKSFDPPDQENAIFKILIVFVICHHKLQQKQYKGTSMVSTASTVIVAIISRTIDFVVNKLKETLPLPAPSSAKENGQLKQQAKRRRRRRRIPKTGLLLDDELSDNSNASEECDDSDEDSEENLIFDEYSDEEQTNGHSVNGHAAADSKTNGHANGFAKKLKKPTNIQILNKCFQDQYHMMQVIKISCDWLRCNKEVLTPMSGWKAVFENLSLLMNYCSVIVQQSNEDDSAKETTPLPEDVELKELQCLKPIHDKLVWKWRNIVSLSLEQEMKYRARCIIEFGKFLGTFEHSIFLYDKATNRFNISAEEQPVVTKINESREARTETSIERLTFARAL</sequence>
<dbReference type="GO" id="GO:0000184">
    <property type="term" value="P:nuclear-transcribed mRNA catabolic process, nonsense-mediated decay"/>
    <property type="evidence" value="ECO:0007669"/>
    <property type="project" value="UniProtKB-KW"/>
</dbReference>
<dbReference type="EMBL" id="JBBCAQ010000037">
    <property type="protein sequence ID" value="KAK7574044.1"/>
    <property type="molecule type" value="Genomic_DNA"/>
</dbReference>
<evidence type="ECO:0000256" key="2">
    <source>
        <dbReference type="SAM" id="MobiDB-lite"/>
    </source>
</evidence>
<keyword evidence="1" id="KW-0866">Nonsense-mediated mRNA decay</keyword>
<dbReference type="GO" id="GO:0070034">
    <property type="term" value="F:telomerase RNA binding"/>
    <property type="evidence" value="ECO:0007669"/>
    <property type="project" value="TreeGrafter"/>
</dbReference>